<sequence>MASINYVSTNATARAALRILDADVRTTQNRIATGLKVASASDNPGVFAIAQGLRSDVASSDLVKAQIALGKGRADTAVAALSTVKDLLSKIKDKMVSAQTTGADLGALAAEVVSLQAQINATISGATFNGENWLGDAGAAQSVTIDMNGVTPIALGVTTEKLIDTVSSTDTKLKDVMDITTLAATSDFTALGTAVGLAITQGTTYSGKIAGFGQSLASQQDFLVKLNDIRNQAISSLVDADMEEEAARAKAPEVRQQLAYQALSMGNTAAQNVLLLFR</sequence>
<reference evidence="1" key="1">
    <citation type="submission" date="2022-11" db="EMBL/GenBank/DDBJ databases">
        <title>beta-Carotene-producing bacterium, Jeongeuplla avenae sp. nov., alleviates the salt stress of Arabidopsis seedlings.</title>
        <authorList>
            <person name="Jiang L."/>
            <person name="Lee J."/>
        </authorList>
    </citation>
    <scope>NUCLEOTIDE SEQUENCE</scope>
    <source>
        <strain evidence="1">DY_R2A_6</strain>
    </source>
</reference>
<organism evidence="1 2">
    <name type="scientific">Antarcticirhabdus aurantiaca</name>
    <dbReference type="NCBI Taxonomy" id="2606717"/>
    <lineage>
        <taxon>Bacteria</taxon>
        <taxon>Pseudomonadati</taxon>
        <taxon>Pseudomonadota</taxon>
        <taxon>Alphaproteobacteria</taxon>
        <taxon>Hyphomicrobiales</taxon>
        <taxon>Aurantimonadaceae</taxon>
        <taxon>Antarcticirhabdus</taxon>
    </lineage>
</organism>
<keyword evidence="1" id="KW-0282">Flagellum</keyword>
<evidence type="ECO:0000313" key="1">
    <source>
        <dbReference type="EMBL" id="WAJ26952.1"/>
    </source>
</evidence>
<keyword evidence="1" id="KW-0966">Cell projection</keyword>
<protein>
    <submittedName>
        <fullName evidence="1">Flagellin</fullName>
    </submittedName>
</protein>
<accession>A0ACD4NJB0</accession>
<name>A0ACD4NJB0_9HYPH</name>
<evidence type="ECO:0000313" key="2">
    <source>
        <dbReference type="Proteomes" id="UP001163223"/>
    </source>
</evidence>
<dbReference type="EMBL" id="CP113520">
    <property type="protein sequence ID" value="WAJ26952.1"/>
    <property type="molecule type" value="Genomic_DNA"/>
</dbReference>
<keyword evidence="2" id="KW-1185">Reference proteome</keyword>
<gene>
    <name evidence="1" type="ORF">OXU80_19080</name>
</gene>
<keyword evidence="1" id="KW-0969">Cilium</keyword>
<proteinExistence type="predicted"/>
<dbReference type="Proteomes" id="UP001163223">
    <property type="component" value="Chromosome"/>
</dbReference>